<evidence type="ECO:0000313" key="1">
    <source>
        <dbReference type="EMBL" id="GAJ15424.1"/>
    </source>
</evidence>
<sequence>DIRSKLEAPGAIVDIDRSIPPVAVALDGELTIR</sequence>
<proteinExistence type="predicted"/>
<accession>X1UD48</accession>
<dbReference type="AlphaFoldDB" id="X1UD48"/>
<feature type="non-terminal residue" evidence="1">
    <location>
        <position position="1"/>
    </location>
</feature>
<organism evidence="1">
    <name type="scientific">marine sediment metagenome</name>
    <dbReference type="NCBI Taxonomy" id="412755"/>
    <lineage>
        <taxon>unclassified sequences</taxon>
        <taxon>metagenomes</taxon>
        <taxon>ecological metagenomes</taxon>
    </lineage>
</organism>
<protein>
    <submittedName>
        <fullName evidence="1">Uncharacterized protein</fullName>
    </submittedName>
</protein>
<comment type="caution">
    <text evidence="1">The sequence shown here is derived from an EMBL/GenBank/DDBJ whole genome shotgun (WGS) entry which is preliminary data.</text>
</comment>
<reference evidence="1" key="1">
    <citation type="journal article" date="2014" name="Front. Microbiol.">
        <title>High frequency of phylogenetically diverse reductive dehalogenase-homologous genes in deep subseafloor sedimentary metagenomes.</title>
        <authorList>
            <person name="Kawai M."/>
            <person name="Futagami T."/>
            <person name="Toyoda A."/>
            <person name="Takaki Y."/>
            <person name="Nishi S."/>
            <person name="Hori S."/>
            <person name="Arai W."/>
            <person name="Tsubouchi T."/>
            <person name="Morono Y."/>
            <person name="Uchiyama I."/>
            <person name="Ito T."/>
            <person name="Fujiyama A."/>
            <person name="Inagaki F."/>
            <person name="Takami H."/>
        </authorList>
    </citation>
    <scope>NUCLEOTIDE SEQUENCE</scope>
    <source>
        <strain evidence="1">Expedition CK06-06</strain>
    </source>
</reference>
<dbReference type="EMBL" id="BARW01026126">
    <property type="protein sequence ID" value="GAJ15424.1"/>
    <property type="molecule type" value="Genomic_DNA"/>
</dbReference>
<name>X1UD48_9ZZZZ</name>
<gene>
    <name evidence="1" type="ORF">S12H4_42658</name>
</gene>